<accession>A0A6N7V3X1</accession>
<name>A0A6N7V3X1_9FIRM</name>
<proteinExistence type="predicted"/>
<dbReference type="PANTHER" id="PTHR46517">
    <property type="entry name" value="FRUCTOSE-2,6-BISPHOSPHATASE TIGAR"/>
    <property type="match status" value="1"/>
</dbReference>
<dbReference type="Proteomes" id="UP000434241">
    <property type="component" value="Unassembled WGS sequence"/>
</dbReference>
<dbReference type="PANTHER" id="PTHR46517:SF1">
    <property type="entry name" value="FRUCTOSE-2,6-BISPHOSPHATASE TIGAR"/>
    <property type="match status" value="1"/>
</dbReference>
<sequence>MRQKEGIYMTHFYIIRHGETVFNRKGRIQGWCDSPLTDLGVSQAKQLGKELKNIPFDVCFCSTSERAIDTANSILEGRNVKVIPKKNLKEQSFGDFEAEKSVDIFKDGVRFPEGYRFCGGENHSDVIERVTNELKKIASEYPNANVLVVCHGSAIKHIVNALCPGFVDEKPNTASLVPNCSVTRMDCDTELKLIEKPHLFHGQQTLK</sequence>
<dbReference type="GO" id="GO:0043456">
    <property type="term" value="P:regulation of pentose-phosphate shunt"/>
    <property type="evidence" value="ECO:0007669"/>
    <property type="project" value="TreeGrafter"/>
</dbReference>
<feature type="active site" description="Proton donor/acceptor" evidence="2">
    <location>
        <position position="90"/>
    </location>
</feature>
<dbReference type="GO" id="GO:0004331">
    <property type="term" value="F:fructose-2,6-bisphosphate 2-phosphatase activity"/>
    <property type="evidence" value="ECO:0007669"/>
    <property type="project" value="TreeGrafter"/>
</dbReference>
<dbReference type="InterPro" id="IPR051695">
    <property type="entry name" value="Phosphoglycerate_Mutase"/>
</dbReference>
<dbReference type="InterPro" id="IPR001345">
    <property type="entry name" value="PG/BPGM_mutase_AS"/>
</dbReference>
<feature type="binding site" evidence="3">
    <location>
        <begin position="16"/>
        <end position="23"/>
    </location>
    <ligand>
        <name>substrate</name>
    </ligand>
</feature>
<dbReference type="InterPro" id="IPR029033">
    <property type="entry name" value="His_PPase_superfam"/>
</dbReference>
<dbReference type="PROSITE" id="PS00175">
    <property type="entry name" value="PG_MUTASE"/>
    <property type="match status" value="1"/>
</dbReference>
<dbReference type="AlphaFoldDB" id="A0A6N7V3X1"/>
<protein>
    <submittedName>
        <fullName evidence="4">Histidine phosphatase family protein</fullName>
    </submittedName>
</protein>
<dbReference type="SUPFAM" id="SSF53254">
    <property type="entry name" value="Phosphoglycerate mutase-like"/>
    <property type="match status" value="1"/>
</dbReference>
<reference evidence="4 5" key="1">
    <citation type="submission" date="2019-08" db="EMBL/GenBank/DDBJ databases">
        <title>In-depth cultivation of the pig gut microbiome towards novel bacterial diversity and tailored functional studies.</title>
        <authorList>
            <person name="Wylensek D."/>
            <person name="Hitch T.C.A."/>
            <person name="Clavel T."/>
        </authorList>
    </citation>
    <scope>NUCLEOTIDE SEQUENCE [LARGE SCALE GENOMIC DNA]</scope>
    <source>
        <strain evidence="4 5">LKV-472-APC-3</strain>
    </source>
</reference>
<gene>
    <name evidence="4" type="ORF">FYJ55_09480</name>
</gene>
<feature type="active site" description="Tele-phosphohistidine intermediate" evidence="2">
    <location>
        <position position="17"/>
    </location>
</feature>
<dbReference type="EMBL" id="VUMR01000068">
    <property type="protein sequence ID" value="MSS57085.1"/>
    <property type="molecule type" value="Genomic_DNA"/>
</dbReference>
<dbReference type="CDD" id="cd07067">
    <property type="entry name" value="HP_PGM_like"/>
    <property type="match status" value="1"/>
</dbReference>
<comment type="caution">
    <text evidence="4">The sequence shown here is derived from an EMBL/GenBank/DDBJ whole genome shotgun (WGS) entry which is preliminary data.</text>
</comment>
<evidence type="ECO:0000313" key="5">
    <source>
        <dbReference type="Proteomes" id="UP000434241"/>
    </source>
</evidence>
<organism evidence="4 5">
    <name type="scientific">Holdemanella porci</name>
    <dbReference type="NCBI Taxonomy" id="2652276"/>
    <lineage>
        <taxon>Bacteria</taxon>
        <taxon>Bacillati</taxon>
        <taxon>Bacillota</taxon>
        <taxon>Erysipelotrichia</taxon>
        <taxon>Erysipelotrichales</taxon>
        <taxon>Erysipelotrichaceae</taxon>
        <taxon>Holdemanella</taxon>
    </lineage>
</organism>
<evidence type="ECO:0000256" key="1">
    <source>
        <dbReference type="ARBA" id="ARBA00022801"/>
    </source>
</evidence>
<dbReference type="SMART" id="SM00855">
    <property type="entry name" value="PGAM"/>
    <property type="match status" value="1"/>
</dbReference>
<dbReference type="GO" id="GO:0005829">
    <property type="term" value="C:cytosol"/>
    <property type="evidence" value="ECO:0007669"/>
    <property type="project" value="TreeGrafter"/>
</dbReference>
<feature type="binding site" evidence="3">
    <location>
        <position position="66"/>
    </location>
    <ligand>
        <name>substrate</name>
    </ligand>
</feature>
<evidence type="ECO:0000256" key="2">
    <source>
        <dbReference type="PIRSR" id="PIRSR613078-1"/>
    </source>
</evidence>
<dbReference type="InterPro" id="IPR013078">
    <property type="entry name" value="His_Pase_superF_clade-1"/>
</dbReference>
<keyword evidence="1" id="KW-0378">Hydrolase</keyword>
<dbReference type="Pfam" id="PF00300">
    <property type="entry name" value="His_Phos_1"/>
    <property type="match status" value="1"/>
</dbReference>
<dbReference type="GO" id="GO:0045820">
    <property type="term" value="P:negative regulation of glycolytic process"/>
    <property type="evidence" value="ECO:0007669"/>
    <property type="project" value="TreeGrafter"/>
</dbReference>
<keyword evidence="5" id="KW-1185">Reference proteome</keyword>
<dbReference type="Gene3D" id="3.40.50.1240">
    <property type="entry name" value="Phosphoglycerate mutase-like"/>
    <property type="match status" value="1"/>
</dbReference>
<evidence type="ECO:0000256" key="3">
    <source>
        <dbReference type="PIRSR" id="PIRSR613078-2"/>
    </source>
</evidence>
<evidence type="ECO:0000313" key="4">
    <source>
        <dbReference type="EMBL" id="MSS57085.1"/>
    </source>
</evidence>